<dbReference type="Proteomes" id="UP001281410">
    <property type="component" value="Unassembled WGS sequence"/>
</dbReference>
<dbReference type="PANTHER" id="PTHR43009:SF10">
    <property type="entry name" value="HOMOGENTISATE SOLANESYLTRANSFERASE, CHLOROPLASTIC"/>
    <property type="match status" value="1"/>
</dbReference>
<reference evidence="4" key="1">
    <citation type="journal article" date="2023" name="Plant J.">
        <title>Genome sequences and population genomics provide insights into the demographic history, inbreeding, and mutation load of two 'living fossil' tree species of Dipteronia.</title>
        <authorList>
            <person name="Feng Y."/>
            <person name="Comes H.P."/>
            <person name="Chen J."/>
            <person name="Zhu S."/>
            <person name="Lu R."/>
            <person name="Zhang X."/>
            <person name="Li P."/>
            <person name="Qiu J."/>
            <person name="Olsen K.M."/>
            <person name="Qiu Y."/>
        </authorList>
    </citation>
    <scope>NUCLEOTIDE SEQUENCE</scope>
    <source>
        <strain evidence="4">NBL</strain>
    </source>
</reference>
<comment type="caution">
    <text evidence="4">The sequence shown here is derived from an EMBL/GenBank/DDBJ whole genome shotgun (WGS) entry which is preliminary data.</text>
</comment>
<keyword evidence="3" id="KW-1133">Transmembrane helix</keyword>
<evidence type="ECO:0000256" key="2">
    <source>
        <dbReference type="ARBA" id="ARBA00022679"/>
    </source>
</evidence>
<gene>
    <name evidence="4" type="ORF">Dsin_022694</name>
</gene>
<keyword evidence="5" id="KW-1185">Reference proteome</keyword>
<organism evidence="4 5">
    <name type="scientific">Dipteronia sinensis</name>
    <dbReference type="NCBI Taxonomy" id="43782"/>
    <lineage>
        <taxon>Eukaryota</taxon>
        <taxon>Viridiplantae</taxon>
        <taxon>Streptophyta</taxon>
        <taxon>Embryophyta</taxon>
        <taxon>Tracheophyta</taxon>
        <taxon>Spermatophyta</taxon>
        <taxon>Magnoliopsida</taxon>
        <taxon>eudicotyledons</taxon>
        <taxon>Gunneridae</taxon>
        <taxon>Pentapetalae</taxon>
        <taxon>rosids</taxon>
        <taxon>malvids</taxon>
        <taxon>Sapindales</taxon>
        <taxon>Sapindaceae</taxon>
        <taxon>Hippocastanoideae</taxon>
        <taxon>Acereae</taxon>
        <taxon>Dipteronia</taxon>
    </lineage>
</organism>
<evidence type="ECO:0000313" key="5">
    <source>
        <dbReference type="Proteomes" id="UP001281410"/>
    </source>
</evidence>
<dbReference type="PANTHER" id="PTHR43009">
    <property type="entry name" value="HOMOGENTISATE SOLANESYLTRANSFERASE, CHLOROPLASTIC"/>
    <property type="match status" value="1"/>
</dbReference>
<keyword evidence="3" id="KW-0812">Transmembrane</keyword>
<feature type="transmembrane region" description="Helical" evidence="3">
    <location>
        <begin position="40"/>
        <end position="58"/>
    </location>
</feature>
<protein>
    <submittedName>
        <fullName evidence="4">Uncharacterized protein</fullName>
    </submittedName>
</protein>
<keyword evidence="3" id="KW-0472">Membrane</keyword>
<evidence type="ECO:0000313" key="4">
    <source>
        <dbReference type="EMBL" id="KAK3199279.1"/>
    </source>
</evidence>
<dbReference type="AlphaFoldDB" id="A0AAE0A241"/>
<evidence type="ECO:0000256" key="3">
    <source>
        <dbReference type="SAM" id="Phobius"/>
    </source>
</evidence>
<name>A0AAE0A241_9ROSI</name>
<sequence>MPQAFKRNIMIPAHIIFTLYLIFQAWLLETTNYTKKACEKFYRFIWMLMNAEYLIYPFI</sequence>
<keyword evidence="2" id="KW-0808">Transferase</keyword>
<accession>A0AAE0A241</accession>
<proteinExistence type="inferred from homology"/>
<dbReference type="EMBL" id="JANJYJ010000007">
    <property type="protein sequence ID" value="KAK3199279.1"/>
    <property type="molecule type" value="Genomic_DNA"/>
</dbReference>
<evidence type="ECO:0000256" key="1">
    <source>
        <dbReference type="ARBA" id="ARBA00005985"/>
    </source>
</evidence>
<comment type="similarity">
    <text evidence="1">Belongs to the UbiA prenyltransferase family.</text>
</comment>
<dbReference type="GO" id="GO:0016740">
    <property type="term" value="F:transferase activity"/>
    <property type="evidence" value="ECO:0007669"/>
    <property type="project" value="UniProtKB-KW"/>
</dbReference>
<feature type="transmembrane region" description="Helical" evidence="3">
    <location>
        <begin position="9"/>
        <end position="28"/>
    </location>
</feature>